<comment type="caution">
    <text evidence="1">The sequence shown here is derived from an EMBL/GenBank/DDBJ whole genome shotgun (WGS) entry which is preliminary data.</text>
</comment>
<protein>
    <submittedName>
        <fullName evidence="1">Uncharacterized protein</fullName>
    </submittedName>
</protein>
<organism evidence="1 2">
    <name type="scientific">Methylocella silvestris</name>
    <dbReference type="NCBI Taxonomy" id="199596"/>
    <lineage>
        <taxon>Bacteria</taxon>
        <taxon>Pseudomonadati</taxon>
        <taxon>Pseudomonadota</taxon>
        <taxon>Alphaproteobacteria</taxon>
        <taxon>Hyphomicrobiales</taxon>
        <taxon>Beijerinckiaceae</taxon>
        <taxon>Methylocella</taxon>
    </lineage>
</organism>
<dbReference type="AlphaFoldDB" id="A0A2J7TG74"/>
<gene>
    <name evidence="1" type="ORF">CR492_11595</name>
</gene>
<name>A0A2J7TG74_METSI</name>
<evidence type="ECO:0000313" key="1">
    <source>
        <dbReference type="EMBL" id="PNG25756.1"/>
    </source>
</evidence>
<proteinExistence type="predicted"/>
<sequence length="59" mass="6626">MISHAPCRATRLPLYSVNEIRWRAWFRFALARTAAPFGSAALLKVSPLFPADLVAPRMI</sequence>
<accession>A0A2J7TG74</accession>
<dbReference type="EMBL" id="PDZR01000012">
    <property type="protein sequence ID" value="PNG25756.1"/>
    <property type="molecule type" value="Genomic_DNA"/>
</dbReference>
<evidence type="ECO:0000313" key="2">
    <source>
        <dbReference type="Proteomes" id="UP000236286"/>
    </source>
</evidence>
<reference evidence="1 2" key="1">
    <citation type="submission" date="2017-10" db="EMBL/GenBank/DDBJ databases">
        <title>Genome announcement of Methylocella silvestris TVC from permafrost.</title>
        <authorList>
            <person name="Wang J."/>
            <person name="Geng K."/>
            <person name="Ul-Haque F."/>
            <person name="Crombie A.T."/>
            <person name="Street L.E."/>
            <person name="Wookey P.A."/>
            <person name="Murrell J.C."/>
            <person name="Pratscher J."/>
        </authorList>
    </citation>
    <scope>NUCLEOTIDE SEQUENCE [LARGE SCALE GENOMIC DNA]</scope>
    <source>
        <strain evidence="1 2">TVC</strain>
    </source>
</reference>
<dbReference type="Proteomes" id="UP000236286">
    <property type="component" value="Unassembled WGS sequence"/>
</dbReference>